<evidence type="ECO:0000313" key="12">
    <source>
        <dbReference type="Proteomes" id="UP000076154"/>
    </source>
</evidence>
<keyword evidence="10" id="KW-1133">Transmembrane helix</keyword>
<dbReference type="AlphaFoldDB" id="A0A369K9Y1"/>
<keyword evidence="4 9" id="KW-0349">Heme</keyword>
<evidence type="ECO:0000256" key="7">
    <source>
        <dbReference type="ARBA" id="ARBA00023004"/>
    </source>
</evidence>
<dbReference type="PANTHER" id="PTHR46300:SF9">
    <property type="entry name" value="P450, PUTATIVE-RELATED"/>
    <property type="match status" value="1"/>
</dbReference>
<dbReference type="GO" id="GO:0020037">
    <property type="term" value="F:heme binding"/>
    <property type="evidence" value="ECO:0007669"/>
    <property type="project" value="InterPro"/>
</dbReference>
<feature type="transmembrane region" description="Helical" evidence="10">
    <location>
        <begin position="12"/>
        <end position="30"/>
    </location>
</feature>
<comment type="pathway">
    <text evidence="2">Secondary metabolite biosynthesis.</text>
</comment>
<dbReference type="InterPro" id="IPR002401">
    <property type="entry name" value="Cyt_P450_E_grp-I"/>
</dbReference>
<keyword evidence="5 9" id="KW-0479">Metal-binding</keyword>
<evidence type="ECO:0000256" key="4">
    <source>
        <dbReference type="ARBA" id="ARBA00022617"/>
    </source>
</evidence>
<comment type="caution">
    <text evidence="11">The sequence shown here is derived from an EMBL/GenBank/DDBJ whole genome shotgun (WGS) entry which is preliminary data.</text>
</comment>
<keyword evidence="8" id="KW-0503">Monooxygenase</keyword>
<dbReference type="PANTHER" id="PTHR46300">
    <property type="entry name" value="P450, PUTATIVE (EUROFUNG)-RELATED-RELATED"/>
    <property type="match status" value="1"/>
</dbReference>
<comment type="cofactor">
    <cofactor evidence="1 9">
        <name>heme</name>
        <dbReference type="ChEBI" id="CHEBI:30413"/>
    </cofactor>
</comment>
<dbReference type="GO" id="GO:0004497">
    <property type="term" value="F:monooxygenase activity"/>
    <property type="evidence" value="ECO:0007669"/>
    <property type="project" value="UniProtKB-KW"/>
</dbReference>
<evidence type="ECO:0000256" key="3">
    <source>
        <dbReference type="ARBA" id="ARBA00010617"/>
    </source>
</evidence>
<dbReference type="GO" id="GO:0005506">
    <property type="term" value="F:iron ion binding"/>
    <property type="evidence" value="ECO:0007669"/>
    <property type="project" value="InterPro"/>
</dbReference>
<evidence type="ECO:0000256" key="2">
    <source>
        <dbReference type="ARBA" id="ARBA00005179"/>
    </source>
</evidence>
<gene>
    <name evidence="11" type="primary">phacB_2</name>
    <name evidence="11" type="ORF">Hypma_003157</name>
</gene>
<organism evidence="11 12">
    <name type="scientific">Hypsizygus marmoreus</name>
    <name type="common">White beech mushroom</name>
    <name type="synonym">Agaricus marmoreus</name>
    <dbReference type="NCBI Taxonomy" id="39966"/>
    <lineage>
        <taxon>Eukaryota</taxon>
        <taxon>Fungi</taxon>
        <taxon>Dikarya</taxon>
        <taxon>Basidiomycota</taxon>
        <taxon>Agaricomycotina</taxon>
        <taxon>Agaricomycetes</taxon>
        <taxon>Agaricomycetidae</taxon>
        <taxon>Agaricales</taxon>
        <taxon>Tricholomatineae</taxon>
        <taxon>Lyophyllaceae</taxon>
        <taxon>Hypsizygus</taxon>
    </lineage>
</organism>
<keyword evidence="12" id="KW-1185">Reference proteome</keyword>
<evidence type="ECO:0000256" key="5">
    <source>
        <dbReference type="ARBA" id="ARBA00022723"/>
    </source>
</evidence>
<reference evidence="11" key="1">
    <citation type="submission" date="2018-04" db="EMBL/GenBank/DDBJ databases">
        <title>Whole genome sequencing of Hypsizygus marmoreus.</title>
        <authorList>
            <person name="Choi I.-G."/>
            <person name="Min B."/>
            <person name="Kim J.-G."/>
            <person name="Kim S."/>
            <person name="Oh Y.-L."/>
            <person name="Kong W.-S."/>
            <person name="Park H."/>
            <person name="Jeong J."/>
            <person name="Song E.-S."/>
        </authorList>
    </citation>
    <scope>NUCLEOTIDE SEQUENCE [LARGE SCALE GENOMIC DNA]</scope>
    <source>
        <strain evidence="11">51987-8</strain>
    </source>
</reference>
<dbReference type="STRING" id="39966.A0A369K9Y1"/>
<dbReference type="EMBL" id="LUEZ02000014">
    <property type="protein sequence ID" value="RDB27726.1"/>
    <property type="molecule type" value="Genomic_DNA"/>
</dbReference>
<dbReference type="InterPro" id="IPR050364">
    <property type="entry name" value="Cytochrome_P450_fung"/>
</dbReference>
<evidence type="ECO:0000256" key="8">
    <source>
        <dbReference type="ARBA" id="ARBA00023033"/>
    </source>
</evidence>
<evidence type="ECO:0000256" key="1">
    <source>
        <dbReference type="ARBA" id="ARBA00001971"/>
    </source>
</evidence>
<evidence type="ECO:0000256" key="10">
    <source>
        <dbReference type="SAM" id="Phobius"/>
    </source>
</evidence>
<dbReference type="OrthoDB" id="1055148at2759"/>
<evidence type="ECO:0000313" key="11">
    <source>
        <dbReference type="EMBL" id="RDB27726.1"/>
    </source>
</evidence>
<evidence type="ECO:0000256" key="6">
    <source>
        <dbReference type="ARBA" id="ARBA00023002"/>
    </source>
</evidence>
<dbReference type="SUPFAM" id="SSF48264">
    <property type="entry name" value="Cytochrome P450"/>
    <property type="match status" value="1"/>
</dbReference>
<sequence length="516" mass="58362">MSFQQLPWASQYAAAGVVFFCIVVPLVAWVSKPEKVPDLPGPKGWPIVGSLFSRGSDPAETYRQWCKIYGPVFRVRLGNKYVVVINTADAGDELLASAAYASTFQSRPVSHTFGELLKHATRKTITIGSSPYDDQLKGKRRLAIASVSPAAIKSYQDIMDESTQSFVRDLNDARKLGCPINPWPIFFRNSQALAISTYLGAPIKETAHVFDDIPYPMKRLAQIRNIHGRLRDYLPFLRLLPEANMFSEAVAVAKYRNARLKRLLDRCLEQFADGTARPCGAVTMMSSQKTELTDEDLTSVSNSMVSSGCESHLPNTLLWSLGMLATNRDMQEKCYQAVLRRETMGDNVDLEKDHDDYLMAFVKEGGRYFATFRLSLARETIGKDCIWQGHYIPEGTMVWANTYAMNRDDSRFALPEKFMPERYMSGPEAERSMPHYGFGVGRRMCPATVLVHKETYAIFKTILTHFSIDLYDGESKFDAIKSCSNGWDFNHGPKPFRITLNVRDQRKLDSFLETEF</sequence>
<dbReference type="Pfam" id="PF00067">
    <property type="entry name" value="p450"/>
    <property type="match status" value="1"/>
</dbReference>
<dbReference type="PRINTS" id="PR00463">
    <property type="entry name" value="EP450I"/>
</dbReference>
<dbReference type="GO" id="GO:0016705">
    <property type="term" value="F:oxidoreductase activity, acting on paired donors, with incorporation or reduction of molecular oxygen"/>
    <property type="evidence" value="ECO:0007669"/>
    <property type="project" value="InterPro"/>
</dbReference>
<keyword evidence="7 9" id="KW-0408">Iron</keyword>
<name>A0A369K9Y1_HYPMA</name>
<dbReference type="Gene3D" id="1.10.630.10">
    <property type="entry name" value="Cytochrome P450"/>
    <property type="match status" value="1"/>
</dbReference>
<dbReference type="InParanoid" id="A0A369K9Y1"/>
<dbReference type="InterPro" id="IPR001128">
    <property type="entry name" value="Cyt_P450"/>
</dbReference>
<keyword evidence="10" id="KW-0472">Membrane</keyword>
<dbReference type="Proteomes" id="UP000076154">
    <property type="component" value="Unassembled WGS sequence"/>
</dbReference>
<feature type="binding site" description="axial binding residue" evidence="9">
    <location>
        <position position="445"/>
    </location>
    <ligand>
        <name>heme</name>
        <dbReference type="ChEBI" id="CHEBI:30413"/>
    </ligand>
    <ligandPart>
        <name>Fe</name>
        <dbReference type="ChEBI" id="CHEBI:18248"/>
    </ligandPart>
</feature>
<dbReference type="InterPro" id="IPR036396">
    <property type="entry name" value="Cyt_P450_sf"/>
</dbReference>
<protein>
    <submittedName>
        <fullName evidence="11">3-hydroxyphenylacetate 6-hydroxylase</fullName>
    </submittedName>
</protein>
<comment type="similarity">
    <text evidence="3">Belongs to the cytochrome P450 family.</text>
</comment>
<keyword evidence="6" id="KW-0560">Oxidoreductase</keyword>
<proteinExistence type="inferred from homology"/>
<evidence type="ECO:0000256" key="9">
    <source>
        <dbReference type="PIRSR" id="PIRSR602401-1"/>
    </source>
</evidence>
<keyword evidence="10" id="KW-0812">Transmembrane</keyword>
<accession>A0A369K9Y1</accession>